<dbReference type="InterPro" id="IPR018193">
    <property type="entry name" value="Glyc_kinase_flavodox-like_fold"/>
</dbReference>
<keyword evidence="6" id="KW-1185">Reference proteome</keyword>
<dbReference type="InterPro" id="IPR018197">
    <property type="entry name" value="Glycerate_kinase_RE-like"/>
</dbReference>
<dbReference type="NCBIfam" id="TIGR00045">
    <property type="entry name" value="glycerate kinase"/>
    <property type="match status" value="1"/>
</dbReference>
<dbReference type="SUPFAM" id="SSF110738">
    <property type="entry name" value="Glycerate kinase I"/>
    <property type="match status" value="1"/>
</dbReference>
<dbReference type="Proteomes" id="UP000597338">
    <property type="component" value="Unassembled WGS sequence"/>
</dbReference>
<dbReference type="Pfam" id="PF02595">
    <property type="entry name" value="Gly_kinase"/>
    <property type="match status" value="1"/>
</dbReference>
<evidence type="ECO:0000256" key="4">
    <source>
        <dbReference type="PIRNR" id="PIRNR006078"/>
    </source>
</evidence>
<comment type="similarity">
    <text evidence="1 4">Belongs to the glycerate kinase type-1 family.</text>
</comment>
<protein>
    <submittedName>
        <fullName evidence="5">Glycerate kinase</fullName>
    </submittedName>
</protein>
<sequence>MHILIAPNAFKNALDAQEVAACIRSGLLASSLPCTCECFPVGDGGNGTGALIVDRLGGKRIELTVKDPLGRPVSAFYGWIDNGSVAVIEMADASGLHLLKQHELNPLRTSSYGTGQLMDAALDAGAKEIILCMGGSATVDGGTGILAALGVRFLDRAGREILDLPSGLERLHHIDCSSVDRRINDCRIVVLCDVLNPLLGPAGASAVFGPQKGATPDMVGQLESILEQFAKVIESETGIAISHVESGGVAGGASAGLKGVLNAELVNGIDYFLQLTQFQQALAESNLVITGEGSIDNQTLQGKAPFGVAKMAKELNLPVIGLAGIVPLKQDVELEHYFDMLLAIGNGPARLDEAIPATATNLERTARQLGNLITSCR</sequence>
<evidence type="ECO:0000313" key="5">
    <source>
        <dbReference type="EMBL" id="GGC18909.1"/>
    </source>
</evidence>
<dbReference type="EMBL" id="BMIK01000002">
    <property type="protein sequence ID" value="GGC18909.1"/>
    <property type="molecule type" value="Genomic_DNA"/>
</dbReference>
<dbReference type="Gene3D" id="3.40.50.10350">
    <property type="entry name" value="Glycerate kinase, domain 1"/>
    <property type="match status" value="1"/>
</dbReference>
<evidence type="ECO:0000256" key="2">
    <source>
        <dbReference type="ARBA" id="ARBA00022679"/>
    </source>
</evidence>
<proteinExistence type="inferred from homology"/>
<organism evidence="5 6">
    <name type="scientific">Parapedobacter defluvii</name>
    <dbReference type="NCBI Taxonomy" id="2045106"/>
    <lineage>
        <taxon>Bacteria</taxon>
        <taxon>Pseudomonadati</taxon>
        <taxon>Bacteroidota</taxon>
        <taxon>Sphingobacteriia</taxon>
        <taxon>Sphingobacteriales</taxon>
        <taxon>Sphingobacteriaceae</taxon>
        <taxon>Parapedobacter</taxon>
    </lineage>
</organism>
<accession>A0ABQ1L737</accession>
<evidence type="ECO:0000313" key="6">
    <source>
        <dbReference type="Proteomes" id="UP000597338"/>
    </source>
</evidence>
<evidence type="ECO:0000256" key="1">
    <source>
        <dbReference type="ARBA" id="ARBA00006284"/>
    </source>
</evidence>
<dbReference type="PANTHER" id="PTHR21599:SF0">
    <property type="entry name" value="GLYCERATE KINASE"/>
    <property type="match status" value="1"/>
</dbReference>
<dbReference type="PIRSF" id="PIRSF006078">
    <property type="entry name" value="GlxK"/>
    <property type="match status" value="1"/>
</dbReference>
<evidence type="ECO:0000256" key="3">
    <source>
        <dbReference type="ARBA" id="ARBA00022777"/>
    </source>
</evidence>
<reference evidence="6" key="1">
    <citation type="journal article" date="2019" name="Int. J. Syst. Evol. Microbiol.">
        <title>The Global Catalogue of Microorganisms (GCM) 10K type strain sequencing project: providing services to taxonomists for standard genome sequencing and annotation.</title>
        <authorList>
            <consortium name="The Broad Institute Genomics Platform"/>
            <consortium name="The Broad Institute Genome Sequencing Center for Infectious Disease"/>
            <person name="Wu L."/>
            <person name="Ma J."/>
        </authorList>
    </citation>
    <scope>NUCLEOTIDE SEQUENCE [LARGE SCALE GENOMIC DNA]</scope>
    <source>
        <strain evidence="6">CGMCC 1.15342</strain>
    </source>
</reference>
<dbReference type="InterPro" id="IPR036129">
    <property type="entry name" value="Glycerate_kinase_sf"/>
</dbReference>
<name>A0ABQ1L737_9SPHI</name>
<keyword evidence="3 4" id="KW-0418">Kinase</keyword>
<dbReference type="GO" id="GO:0016301">
    <property type="term" value="F:kinase activity"/>
    <property type="evidence" value="ECO:0007669"/>
    <property type="project" value="UniProtKB-KW"/>
</dbReference>
<keyword evidence="2 4" id="KW-0808">Transferase</keyword>
<dbReference type="InterPro" id="IPR004381">
    <property type="entry name" value="Glycerate_kinase"/>
</dbReference>
<dbReference type="PANTHER" id="PTHR21599">
    <property type="entry name" value="GLYCERATE KINASE"/>
    <property type="match status" value="1"/>
</dbReference>
<dbReference type="Gene3D" id="3.90.1510.10">
    <property type="entry name" value="Glycerate kinase, domain 2"/>
    <property type="match status" value="1"/>
</dbReference>
<dbReference type="RefSeq" id="WP_188747802.1">
    <property type="nucleotide sequence ID" value="NZ_BMIK01000002.1"/>
</dbReference>
<gene>
    <name evidence="5" type="ORF">GCM10011386_08490</name>
</gene>
<comment type="caution">
    <text evidence="5">The sequence shown here is derived from an EMBL/GenBank/DDBJ whole genome shotgun (WGS) entry which is preliminary data.</text>
</comment>